<dbReference type="AlphaFoldDB" id="A0A4R2RHI1"/>
<evidence type="ECO:0000256" key="3">
    <source>
        <dbReference type="ARBA" id="ARBA00022833"/>
    </source>
</evidence>
<keyword evidence="3" id="KW-0862">Zinc</keyword>
<feature type="coiled-coil region" evidence="5">
    <location>
        <begin position="1"/>
        <end position="35"/>
    </location>
</feature>
<dbReference type="SUPFAM" id="SSF109635">
    <property type="entry name" value="DnaK suppressor protein DksA, alpha-hairpin domain"/>
    <property type="match status" value="1"/>
</dbReference>
<reference evidence="8 9" key="1">
    <citation type="submission" date="2019-03" db="EMBL/GenBank/DDBJ databases">
        <title>Genomic Encyclopedia of Type Strains, Phase IV (KMG-IV): sequencing the most valuable type-strain genomes for metagenomic binning, comparative biology and taxonomic classification.</title>
        <authorList>
            <person name="Goeker M."/>
        </authorList>
    </citation>
    <scope>NUCLEOTIDE SEQUENCE [LARGE SCALE GENOMIC DNA]</scope>
    <source>
        <strain evidence="8 9">DSM 24766</strain>
    </source>
</reference>
<evidence type="ECO:0000259" key="7">
    <source>
        <dbReference type="Pfam" id="PF21173"/>
    </source>
</evidence>
<keyword evidence="5" id="KW-0175">Coiled coil</keyword>
<evidence type="ECO:0000256" key="5">
    <source>
        <dbReference type="SAM" id="Coils"/>
    </source>
</evidence>
<proteinExistence type="predicted"/>
<dbReference type="SUPFAM" id="SSF57716">
    <property type="entry name" value="Glucocorticoid receptor-like (DNA-binding domain)"/>
    <property type="match status" value="1"/>
</dbReference>
<dbReference type="Pfam" id="PF01258">
    <property type="entry name" value="zf-dskA_traR"/>
    <property type="match status" value="1"/>
</dbReference>
<dbReference type="Proteomes" id="UP000295050">
    <property type="component" value="Unassembled WGS sequence"/>
</dbReference>
<protein>
    <submittedName>
        <fullName evidence="8">TraR/DksA family transcriptional regulator</fullName>
    </submittedName>
</protein>
<feature type="domain" description="Zinc finger DksA/TraR C4-type" evidence="6">
    <location>
        <begin position="74"/>
        <end position="105"/>
    </location>
</feature>
<accession>A0A4R2RHI1</accession>
<feature type="zinc finger region" description="dksA C4-type" evidence="4">
    <location>
        <begin position="79"/>
        <end position="103"/>
    </location>
</feature>
<organism evidence="8 9">
    <name type="scientific">Rhodovulum bhavnagarense</name>
    <dbReference type="NCBI Taxonomy" id="992286"/>
    <lineage>
        <taxon>Bacteria</taxon>
        <taxon>Pseudomonadati</taxon>
        <taxon>Pseudomonadota</taxon>
        <taxon>Alphaproteobacteria</taxon>
        <taxon>Rhodobacterales</taxon>
        <taxon>Paracoccaceae</taxon>
        <taxon>Rhodovulum</taxon>
    </lineage>
</organism>
<dbReference type="InterPro" id="IPR037187">
    <property type="entry name" value="DnaK_N"/>
</dbReference>
<keyword evidence="9" id="KW-1185">Reference proteome</keyword>
<dbReference type="InterPro" id="IPR000962">
    <property type="entry name" value="Znf_DskA_TraR"/>
</dbReference>
<evidence type="ECO:0000313" key="9">
    <source>
        <dbReference type="Proteomes" id="UP000295050"/>
    </source>
</evidence>
<evidence type="ECO:0000256" key="4">
    <source>
        <dbReference type="PROSITE-ProRule" id="PRU00510"/>
    </source>
</evidence>
<comment type="caution">
    <text evidence="8">The sequence shown here is derived from an EMBL/GenBank/DDBJ whole genome shotgun (WGS) entry which is preliminary data.</text>
</comment>
<dbReference type="RefSeq" id="WP_132950107.1">
    <property type="nucleotide sequence ID" value="NZ_SLXU01000001.1"/>
</dbReference>
<dbReference type="Pfam" id="PF21173">
    <property type="entry name" value="DksA-like_N"/>
    <property type="match status" value="1"/>
</dbReference>
<evidence type="ECO:0000313" key="8">
    <source>
        <dbReference type="EMBL" id="TCP63170.1"/>
    </source>
</evidence>
<dbReference type="EMBL" id="SLXU01000001">
    <property type="protein sequence ID" value="TCP63170.1"/>
    <property type="molecule type" value="Genomic_DNA"/>
</dbReference>
<keyword evidence="1" id="KW-0479">Metal-binding</keyword>
<dbReference type="Gene3D" id="1.20.120.910">
    <property type="entry name" value="DksA, coiled-coil domain"/>
    <property type="match status" value="1"/>
</dbReference>
<name>A0A4R2RHI1_9RHOB</name>
<evidence type="ECO:0000259" key="6">
    <source>
        <dbReference type="Pfam" id="PF01258"/>
    </source>
</evidence>
<evidence type="ECO:0000256" key="1">
    <source>
        <dbReference type="ARBA" id="ARBA00022723"/>
    </source>
</evidence>
<dbReference type="PANTHER" id="PTHR33823">
    <property type="entry name" value="RNA POLYMERASE-BINDING TRANSCRIPTION FACTOR DKSA-RELATED"/>
    <property type="match status" value="1"/>
</dbReference>
<keyword evidence="2" id="KW-0863">Zinc-finger</keyword>
<sequence>MLSLVERKQQLLKRLSELDRRLHGIEDELDAHQSKDWNELAVEREEDEVLEGIGSSGLAEVQQIRAALARIEDGSYGFCVRCGDEISQDRLDILPATPFCRNCAG</sequence>
<evidence type="ECO:0000256" key="2">
    <source>
        <dbReference type="ARBA" id="ARBA00022771"/>
    </source>
</evidence>
<feature type="domain" description="DnaK suppressor protein-like N-terminal" evidence="7">
    <location>
        <begin position="8"/>
        <end position="71"/>
    </location>
</feature>
<dbReference type="OrthoDB" id="1121111at2"/>
<dbReference type="PANTHER" id="PTHR33823:SF4">
    <property type="entry name" value="GENERAL STRESS PROTEIN 16O"/>
    <property type="match status" value="1"/>
</dbReference>
<dbReference type="GO" id="GO:0008270">
    <property type="term" value="F:zinc ion binding"/>
    <property type="evidence" value="ECO:0007669"/>
    <property type="project" value="UniProtKB-KW"/>
</dbReference>
<dbReference type="PROSITE" id="PS51128">
    <property type="entry name" value="ZF_DKSA_2"/>
    <property type="match status" value="1"/>
</dbReference>
<dbReference type="InterPro" id="IPR048487">
    <property type="entry name" value="DksA-like_N"/>
</dbReference>
<gene>
    <name evidence="8" type="ORF">EV663_101437</name>
</gene>